<gene>
    <name evidence="2" type="ORF">SVIM_LOCUS461198</name>
</gene>
<name>A0A6N2NAG1_SALVM</name>
<feature type="compositionally biased region" description="Basic and acidic residues" evidence="1">
    <location>
        <begin position="136"/>
        <end position="158"/>
    </location>
</feature>
<evidence type="ECO:0000256" key="1">
    <source>
        <dbReference type="SAM" id="MobiDB-lite"/>
    </source>
</evidence>
<reference evidence="2" key="1">
    <citation type="submission" date="2019-03" db="EMBL/GenBank/DDBJ databases">
        <authorList>
            <person name="Mank J."/>
            <person name="Almeida P."/>
        </authorList>
    </citation>
    <scope>NUCLEOTIDE SEQUENCE</scope>
    <source>
        <strain evidence="2">78183</strain>
    </source>
</reference>
<dbReference type="SUPFAM" id="SSF54160">
    <property type="entry name" value="Chromo domain-like"/>
    <property type="match status" value="1"/>
</dbReference>
<feature type="region of interest" description="Disordered" evidence="1">
    <location>
        <begin position="124"/>
        <end position="164"/>
    </location>
</feature>
<protein>
    <recommendedName>
        <fullName evidence="3">Chromo domain-containing protein</fullName>
    </recommendedName>
</protein>
<sequence length="187" mass="20890">MSCLHENVRCKMTEVAEFQFSSVFHVEDLTTYHGSTSVTGLEETPTIPQISSTPEVVDSMLAHRYVSTRRGCNKFLVHLASKPHSEAAWLHEGEVHCLNPELLQDYVQHYLLDASCLWSGEVANSGDQNISTRSKNKNEELIDSDNMNRGDKGKDFAKSKFSGKRCAVKAQVPANYVEKGEQLVSNN</sequence>
<evidence type="ECO:0008006" key="3">
    <source>
        <dbReference type="Google" id="ProtNLM"/>
    </source>
</evidence>
<proteinExistence type="predicted"/>
<dbReference type="EMBL" id="CAADRP010002118">
    <property type="protein sequence ID" value="VFU61597.1"/>
    <property type="molecule type" value="Genomic_DNA"/>
</dbReference>
<dbReference type="InterPro" id="IPR016197">
    <property type="entry name" value="Chromo-like_dom_sf"/>
</dbReference>
<evidence type="ECO:0000313" key="2">
    <source>
        <dbReference type="EMBL" id="VFU61597.1"/>
    </source>
</evidence>
<organism evidence="2">
    <name type="scientific">Salix viminalis</name>
    <name type="common">Common osier</name>
    <name type="synonym">Basket willow</name>
    <dbReference type="NCBI Taxonomy" id="40686"/>
    <lineage>
        <taxon>Eukaryota</taxon>
        <taxon>Viridiplantae</taxon>
        <taxon>Streptophyta</taxon>
        <taxon>Embryophyta</taxon>
        <taxon>Tracheophyta</taxon>
        <taxon>Spermatophyta</taxon>
        <taxon>Magnoliopsida</taxon>
        <taxon>eudicotyledons</taxon>
        <taxon>Gunneridae</taxon>
        <taxon>Pentapetalae</taxon>
        <taxon>rosids</taxon>
        <taxon>fabids</taxon>
        <taxon>Malpighiales</taxon>
        <taxon>Salicaceae</taxon>
        <taxon>Saliceae</taxon>
        <taxon>Salix</taxon>
    </lineage>
</organism>
<accession>A0A6N2NAG1</accession>
<dbReference type="AlphaFoldDB" id="A0A6N2NAG1"/>